<dbReference type="PANTHER" id="PTHR11750">
    <property type="entry name" value="PROTEIN N-TERMINAL AMIDASE"/>
    <property type="match status" value="1"/>
</dbReference>
<feature type="region of interest" description="Disordered" evidence="1">
    <location>
        <begin position="419"/>
        <end position="492"/>
    </location>
</feature>
<feature type="compositionally biased region" description="Polar residues" evidence="1">
    <location>
        <begin position="428"/>
        <end position="445"/>
    </location>
</feature>
<keyword evidence="3" id="KW-0378">Hydrolase</keyword>
<dbReference type="PROSITE" id="PS50263">
    <property type="entry name" value="CN_HYDROLASE"/>
    <property type="match status" value="1"/>
</dbReference>
<dbReference type="SUPFAM" id="SSF56317">
    <property type="entry name" value="Carbon-nitrogen hydrolase"/>
    <property type="match status" value="1"/>
</dbReference>
<dbReference type="Pfam" id="PF00795">
    <property type="entry name" value="CN_hydrolase"/>
    <property type="match status" value="1"/>
</dbReference>
<feature type="region of interest" description="Disordered" evidence="1">
    <location>
        <begin position="680"/>
        <end position="784"/>
    </location>
</feature>
<dbReference type="GO" id="GO:0030163">
    <property type="term" value="P:protein catabolic process"/>
    <property type="evidence" value="ECO:0007669"/>
    <property type="project" value="TreeGrafter"/>
</dbReference>
<protein>
    <submittedName>
        <fullName evidence="3">Carbon-nitrogen hydrolase</fullName>
    </submittedName>
</protein>
<sequence>MRIACLQFDPQVADVDNNLNRADAVLDKANPEDLDGLDLLVLPELAFTGYNFKSLQHIAPFLEEAGPGITSLWAQTTALKHDCTVVVGYPEKVDVSANWPASPEYYNSALVVNGDGDTVGNYRKSFLYYTDETWALEGGRGFFKGKIPRLGDVALGICTDLNPYKLEAPWDAFEFGFHIMKAQANVVILSMAWQTHQDPSSFNLDPSEPDLETLVYWVQRLEPLIRADKEEEVIVVFCNRTGSEAEATYTGTSAVIGIKQGEVFVYGILGRGVNDLLVVDTDHPPKCKLTDADAVGGNEYPADNTALDTKIDTRPTLRIPDTPTEEHQDCPCYLADSGHGLASPQQPTSPKLPWLAQPPQPGQTPTDTRSPTRLQIPATRPQFVDDFIPIASALTDDDIIIDTPALPNTPAAFTRRPLLSRPKLAIPPSSSTWRFPSTKQQQQSPYPWHHHDGRSGSGSHHSSGLFGGGAAMTPITPFDEDGGWSSTPIDQKVPPQWFWRHEPTLEALEEAGGEEEEEEEKEEKGAPPEPLQPLATGRGEAVVGGVLGGELGGASGEELGETEGGLEGAPEEALGMSPLINDWADLADVLGGLKPSELSYGEREQDAWGALASDATGNVWAENERGGDSFARPSSRTGHRSVQRSNSFDEVGWNGNPERGMGRHQPSRLRHAVFFADEADDYEPNYDSELDLNDHIPSRETQPSTHPREHETSPTQPPPNLEELSPNSIPDPAFSQPGYQQGKRLSLHTTNVSPTTTTTTTRNPGKQHPSPLSIDMTEGPPLSIDIQNAATTPSLCSATSATSTTSVSTFDDHEKPAGTGVDLDLDLVTTMERVSAGCAAADQDVIFRDYGAEPGVVVFSGAVVGGGDGKGDGDLSGELWRGREVQRGSIGYAE</sequence>
<dbReference type="PANTHER" id="PTHR11750:SF26">
    <property type="entry name" value="PROTEIN N-TERMINAL AMIDASE"/>
    <property type="match status" value="1"/>
</dbReference>
<evidence type="ECO:0000259" key="2">
    <source>
        <dbReference type="PROSITE" id="PS50263"/>
    </source>
</evidence>
<dbReference type="Gene3D" id="3.60.110.10">
    <property type="entry name" value="Carbon-nitrogen hydrolase"/>
    <property type="match status" value="1"/>
</dbReference>
<gene>
    <name evidence="3" type="ORF">C8A01DRAFT_47076</name>
</gene>
<evidence type="ECO:0000313" key="4">
    <source>
        <dbReference type="Proteomes" id="UP001303115"/>
    </source>
</evidence>
<feature type="compositionally biased region" description="Acidic residues" evidence="1">
    <location>
        <begin position="509"/>
        <end position="521"/>
    </location>
</feature>
<reference evidence="4" key="1">
    <citation type="journal article" date="2023" name="Mol. Phylogenet. Evol.">
        <title>Genome-scale phylogeny and comparative genomics of the fungal order Sordariales.</title>
        <authorList>
            <person name="Hensen N."/>
            <person name="Bonometti L."/>
            <person name="Westerberg I."/>
            <person name="Brannstrom I.O."/>
            <person name="Guillou S."/>
            <person name="Cros-Aarteil S."/>
            <person name="Calhoun S."/>
            <person name="Haridas S."/>
            <person name="Kuo A."/>
            <person name="Mondo S."/>
            <person name="Pangilinan J."/>
            <person name="Riley R."/>
            <person name="LaButti K."/>
            <person name="Andreopoulos B."/>
            <person name="Lipzen A."/>
            <person name="Chen C."/>
            <person name="Yan M."/>
            <person name="Daum C."/>
            <person name="Ng V."/>
            <person name="Clum A."/>
            <person name="Steindorff A."/>
            <person name="Ohm R.A."/>
            <person name="Martin F."/>
            <person name="Silar P."/>
            <person name="Natvig D.O."/>
            <person name="Lalanne C."/>
            <person name="Gautier V."/>
            <person name="Ament-Velasquez S.L."/>
            <person name="Kruys A."/>
            <person name="Hutchinson M.I."/>
            <person name="Powell A.J."/>
            <person name="Barry K."/>
            <person name="Miller A.N."/>
            <person name="Grigoriev I.V."/>
            <person name="Debuchy R."/>
            <person name="Gladieux P."/>
            <person name="Hiltunen Thoren M."/>
            <person name="Johannesson H."/>
        </authorList>
    </citation>
    <scope>NUCLEOTIDE SEQUENCE [LARGE SCALE GENOMIC DNA]</scope>
    <source>
        <strain evidence="4">CBS 284.82</strain>
    </source>
</reference>
<keyword evidence="4" id="KW-1185">Reference proteome</keyword>
<feature type="domain" description="CN hydrolase" evidence="2">
    <location>
        <begin position="1"/>
        <end position="283"/>
    </location>
</feature>
<evidence type="ECO:0000256" key="1">
    <source>
        <dbReference type="SAM" id="MobiDB-lite"/>
    </source>
</evidence>
<organism evidence="3 4">
    <name type="scientific">Parachaetomium inaequale</name>
    <dbReference type="NCBI Taxonomy" id="2588326"/>
    <lineage>
        <taxon>Eukaryota</taxon>
        <taxon>Fungi</taxon>
        <taxon>Dikarya</taxon>
        <taxon>Ascomycota</taxon>
        <taxon>Pezizomycotina</taxon>
        <taxon>Sordariomycetes</taxon>
        <taxon>Sordariomycetidae</taxon>
        <taxon>Sordariales</taxon>
        <taxon>Chaetomiaceae</taxon>
        <taxon>Parachaetomium</taxon>
    </lineage>
</organism>
<feature type="compositionally biased region" description="Acidic residues" evidence="1">
    <location>
        <begin position="680"/>
        <end position="691"/>
    </location>
</feature>
<dbReference type="GO" id="GO:0008418">
    <property type="term" value="F:protein-N-terminal asparagine amidohydrolase activity"/>
    <property type="evidence" value="ECO:0007669"/>
    <property type="project" value="InterPro"/>
</dbReference>
<feature type="region of interest" description="Disordered" evidence="1">
    <location>
        <begin position="509"/>
        <end position="536"/>
    </location>
</feature>
<dbReference type="InterPro" id="IPR003010">
    <property type="entry name" value="C-N_Hydrolase"/>
</dbReference>
<evidence type="ECO:0000313" key="3">
    <source>
        <dbReference type="EMBL" id="KAK4039429.1"/>
    </source>
</evidence>
<dbReference type="AlphaFoldDB" id="A0AAN6PED2"/>
<feature type="region of interest" description="Disordered" evidence="1">
    <location>
        <begin position="290"/>
        <end position="380"/>
    </location>
</feature>
<comment type="caution">
    <text evidence="3">The sequence shown here is derived from an EMBL/GenBank/DDBJ whole genome shotgun (WGS) entry which is preliminary data.</text>
</comment>
<dbReference type="InterPro" id="IPR036526">
    <property type="entry name" value="C-N_Hydrolase_sf"/>
</dbReference>
<dbReference type="EMBL" id="MU854400">
    <property type="protein sequence ID" value="KAK4039429.1"/>
    <property type="molecule type" value="Genomic_DNA"/>
</dbReference>
<accession>A0AAN6PED2</accession>
<dbReference type="GO" id="GO:0070773">
    <property type="term" value="F:protein-N-terminal glutamine amidohydrolase activity"/>
    <property type="evidence" value="ECO:0007669"/>
    <property type="project" value="InterPro"/>
</dbReference>
<proteinExistence type="predicted"/>
<name>A0AAN6PED2_9PEZI</name>
<dbReference type="Proteomes" id="UP001303115">
    <property type="component" value="Unassembled WGS sequence"/>
</dbReference>
<feature type="region of interest" description="Disordered" evidence="1">
    <location>
        <begin position="619"/>
        <end position="667"/>
    </location>
</feature>
<dbReference type="CDD" id="cd07566">
    <property type="entry name" value="ScNTA1_like"/>
    <property type="match status" value="1"/>
</dbReference>
<dbReference type="InterPro" id="IPR039703">
    <property type="entry name" value="Nta1"/>
</dbReference>